<feature type="coiled-coil region" evidence="1">
    <location>
        <begin position="31"/>
        <end position="65"/>
    </location>
</feature>
<evidence type="ECO:0000256" key="2">
    <source>
        <dbReference type="SAM" id="MobiDB-lite"/>
    </source>
</evidence>
<organism evidence="3 4">
    <name type="scientific">Euplotes crassus</name>
    <dbReference type="NCBI Taxonomy" id="5936"/>
    <lineage>
        <taxon>Eukaryota</taxon>
        <taxon>Sar</taxon>
        <taxon>Alveolata</taxon>
        <taxon>Ciliophora</taxon>
        <taxon>Intramacronucleata</taxon>
        <taxon>Spirotrichea</taxon>
        <taxon>Hypotrichia</taxon>
        <taxon>Euplotida</taxon>
        <taxon>Euplotidae</taxon>
        <taxon>Moneuplotes</taxon>
    </lineage>
</organism>
<gene>
    <name evidence="3" type="ORF">ECRASSUSDP1_LOCUS18238</name>
</gene>
<keyword evidence="4" id="KW-1185">Reference proteome</keyword>
<feature type="compositionally biased region" description="Basic and acidic residues" evidence="2">
    <location>
        <begin position="1"/>
        <end position="19"/>
    </location>
</feature>
<keyword evidence="1" id="KW-0175">Coiled coil</keyword>
<protein>
    <recommendedName>
        <fullName evidence="5">BZIP domain-containing protein</fullName>
    </recommendedName>
</protein>
<dbReference type="EMBL" id="CAMPGE010018446">
    <property type="protein sequence ID" value="CAI2376861.1"/>
    <property type="molecule type" value="Genomic_DNA"/>
</dbReference>
<feature type="region of interest" description="Disordered" evidence="2">
    <location>
        <begin position="1"/>
        <end position="25"/>
    </location>
</feature>
<evidence type="ECO:0000313" key="3">
    <source>
        <dbReference type="EMBL" id="CAI2376861.1"/>
    </source>
</evidence>
<reference evidence="3" key="1">
    <citation type="submission" date="2023-07" db="EMBL/GenBank/DDBJ databases">
        <authorList>
            <consortium name="AG Swart"/>
            <person name="Singh M."/>
            <person name="Singh A."/>
            <person name="Seah K."/>
            <person name="Emmerich C."/>
        </authorList>
    </citation>
    <scope>NUCLEOTIDE SEQUENCE</scope>
    <source>
        <strain evidence="3">DP1</strain>
    </source>
</reference>
<accession>A0AAD1XQJ3</accession>
<evidence type="ECO:0000256" key="1">
    <source>
        <dbReference type="SAM" id="Coils"/>
    </source>
</evidence>
<dbReference type="AlphaFoldDB" id="A0AAD1XQJ3"/>
<dbReference type="Proteomes" id="UP001295684">
    <property type="component" value="Unassembled WGS sequence"/>
</dbReference>
<proteinExistence type="predicted"/>
<sequence length="292" mass="34860">MEKQESDCAKKAPKSNKERSRQHRLRKKNFIERTLQECIQLKEQIRVLTLENQELRKSIKEKESNSLDQRRVNQKSQFEHPLHEYEDYVFNTLSKKIIANPEEVRYTELEQVTENICEWSPLRIDYIKTCFKKILDSMVCLSSRSYYACNSVLPFSGWSDNSNLRKRRKKYFSKSPAHLSLEHTLSSLKFSSHSKSSFSKFHKPLKQFHKKFKKIAQCLVKQRNKLFNLYQDIKDFEEKSSFCDEYTKTDVVNDFVVIEKIKDTTLVQNHGFYNISKKDHLDDRYQDAELTE</sequence>
<evidence type="ECO:0000313" key="4">
    <source>
        <dbReference type="Proteomes" id="UP001295684"/>
    </source>
</evidence>
<comment type="caution">
    <text evidence="3">The sequence shown here is derived from an EMBL/GenBank/DDBJ whole genome shotgun (WGS) entry which is preliminary data.</text>
</comment>
<name>A0AAD1XQJ3_EUPCR</name>
<evidence type="ECO:0008006" key="5">
    <source>
        <dbReference type="Google" id="ProtNLM"/>
    </source>
</evidence>